<dbReference type="Proteomes" id="UP001189429">
    <property type="component" value="Unassembled WGS sequence"/>
</dbReference>
<accession>A0ABN9VVL5</accession>
<feature type="region of interest" description="Disordered" evidence="1">
    <location>
        <begin position="1"/>
        <end position="24"/>
    </location>
</feature>
<dbReference type="EMBL" id="CAUYUJ010017708">
    <property type="protein sequence ID" value="CAK0877157.1"/>
    <property type="molecule type" value="Genomic_DNA"/>
</dbReference>
<protein>
    <recommendedName>
        <fullName evidence="2">Ig-like domain-containing protein</fullName>
    </recommendedName>
</protein>
<gene>
    <name evidence="3" type="ORF">PCOR1329_LOCUS61295</name>
</gene>
<sequence>EAERDANRLEASDGTTSEEDGNPLVQDRVLRRKIHHAKMAEEPGMKHVSVLERSSVGERTWAQYRKLYRGLVGYVDECKLNTDKVQDFDVAIVSFMTHMYMLGYDAGIGQKLIAAVVFFQPRFGKLGHLDMAIWTIIALCTYLRPGSMMQLTRGSLAPPTMKVDTLWRVLAHRSDLHQAPFHKSGPDTAGTDRSPIDAQIAIEAAKQSRTAAPSAVAPTNGFSNKGCADFHGTRWASLRALRCCVFQAGDGYPEYVEERVYEEVMSVVGHGPITWEALGKMKYCTQNVGPAEAAPHGMLQWAWVRYEGEPLWHQRLIFGRRVRTPLERVSEWMVLICAVDTDIYEEDYSCQGRDIIAVRFTSDRATFPAGAGAANSYRFRRNLTVVEMQQIDQTALDYCTAALVADHQRLLLPAPGGPFLVPLTFGPAGDVAAALAAPAAVPASALAAAPLAGGAAPGGAAAAELGAAAPAAAAAVWALVESTTAGKRGTAVTPPAGSDLRGAVGLMPQADGTRVAIRSISEPAQTYAGREAASDARLMSIVANPAVPGGRLLRQWRDAVASFTEESFVGHADSVEGEIIRTLNELYLGQPSPPVGHPQPITAGQQRALDNARNAVRRFDAPPEGLTGSGALEEPRVLSDYAGESATVAPLDFDNINSLSLSDEGFKPVPLDTLGGGAGRRIVERFHEMMLPQSEGRARIESEGPRKLYTDPALRDPKLHKSVKLRLILDGRHAPLHFQVPDKVALASGATFAGLHLDGGKPIAVAEVDLADAFYTMMLPPEFRKYFALPGCRAGLLGLEGTTDGRPLAGTDLVYPCFRCLPMGCSFSQWTCQTTLEGMALKGPQLPLANRFLDRRPVPQASEGVIHTEYFDEKFPIIGLNPALRWKLRLAFLELLVAFCSRDAGAAFDSTRTMVDSSRWGVGVTQKRLSAQVALELSKYNERWRFSPHQESEVSHRSHAFKSATSASPFIPESVISLDCSENPKAPIKEPLEAPIEEPVKESVVEGVHVEEERFNDIEEDEEVPEIPYDVWASGWIPVVSRRWSRSEHQVVLEARGMVVAARHVLRRISSFNRCHLCLGDCLGAILAATKGRPSRREMGRVRRQLTALSLASGAAFFWNWVPSERNSADRASRSLPGSWPDIGPPPGLEEEARWPPDWASLLDGSREFSEARGAGRRAAGPPRAGKPPAGETSPGSELAGTAVDYQARYQDFLTWAANAGLSVATVTDLEEALLQYLNQQYFDGHDSPDGPKVAAAVAHFRLDLAPKLANLPRVLRALKGWKILAPPRARLPLPWPVVALVADWMAANGFLAAARATALTFVLYLRPSETLSLRVKSVARPVRAGPRHLSKYSILLFPAELEARSKTKDYDISILLDNPDFSWVDQMLDRLVEGRAIDAPLFPLDMRSWVRAFQQAGVALGLDALGPPVLFQLRHGGASHEMLTNAREFGDIKKRGRWEADRSLKRYAKGGRVQEQLQPLRPVYLEIFSGSGNWSRALRRSLASRLAPRVFELDVDHEPVLGDLSRRRAQRTVRGWLRGGLLQGVWLGMPCSSRSRARNRPSGPPALRDAPHVLALPNLSSSDSLKVETGNRLSQFSFSLFLECARRGVPSAIENPSTSWRVNQS</sequence>
<evidence type="ECO:0000259" key="2">
    <source>
        <dbReference type="PROSITE" id="PS50835"/>
    </source>
</evidence>
<dbReference type="PROSITE" id="PS50835">
    <property type="entry name" value="IG_LIKE"/>
    <property type="match status" value="1"/>
</dbReference>
<feature type="compositionally biased region" description="Low complexity" evidence="1">
    <location>
        <begin position="1177"/>
        <end position="1191"/>
    </location>
</feature>
<reference evidence="3" key="1">
    <citation type="submission" date="2023-10" db="EMBL/GenBank/DDBJ databases">
        <authorList>
            <person name="Chen Y."/>
            <person name="Shah S."/>
            <person name="Dougan E. K."/>
            <person name="Thang M."/>
            <person name="Chan C."/>
        </authorList>
    </citation>
    <scope>NUCLEOTIDE SEQUENCE [LARGE SCALE GENOMIC DNA]</scope>
</reference>
<feature type="compositionally biased region" description="Basic and acidic residues" evidence="1">
    <location>
        <begin position="1"/>
        <end position="11"/>
    </location>
</feature>
<feature type="region of interest" description="Disordered" evidence="1">
    <location>
        <begin position="1130"/>
        <end position="1154"/>
    </location>
</feature>
<comment type="caution">
    <text evidence="3">The sequence shown here is derived from an EMBL/GenBank/DDBJ whole genome shotgun (WGS) entry which is preliminary data.</text>
</comment>
<proteinExistence type="predicted"/>
<evidence type="ECO:0000313" key="3">
    <source>
        <dbReference type="EMBL" id="CAK0877157.1"/>
    </source>
</evidence>
<evidence type="ECO:0000313" key="4">
    <source>
        <dbReference type="Proteomes" id="UP001189429"/>
    </source>
</evidence>
<feature type="domain" description="Ig-like" evidence="2">
    <location>
        <begin position="1572"/>
        <end position="1626"/>
    </location>
</feature>
<keyword evidence="4" id="KW-1185">Reference proteome</keyword>
<evidence type="ECO:0000256" key="1">
    <source>
        <dbReference type="SAM" id="MobiDB-lite"/>
    </source>
</evidence>
<organism evidence="3 4">
    <name type="scientific">Prorocentrum cordatum</name>
    <dbReference type="NCBI Taxonomy" id="2364126"/>
    <lineage>
        <taxon>Eukaryota</taxon>
        <taxon>Sar</taxon>
        <taxon>Alveolata</taxon>
        <taxon>Dinophyceae</taxon>
        <taxon>Prorocentrales</taxon>
        <taxon>Prorocentraceae</taxon>
        <taxon>Prorocentrum</taxon>
    </lineage>
</organism>
<dbReference type="InterPro" id="IPR007110">
    <property type="entry name" value="Ig-like_dom"/>
</dbReference>
<feature type="non-terminal residue" evidence="3">
    <location>
        <position position="1"/>
    </location>
</feature>
<name>A0ABN9VVL5_9DINO</name>
<feature type="region of interest" description="Disordered" evidence="1">
    <location>
        <begin position="1171"/>
        <end position="1198"/>
    </location>
</feature>